<dbReference type="Pfam" id="PF04273">
    <property type="entry name" value="BLH_phosphatase"/>
    <property type="match status" value="1"/>
</dbReference>
<comment type="caution">
    <text evidence="2">The sequence shown here is derived from an EMBL/GenBank/DDBJ whole genome shotgun (WGS) entry which is preliminary data.</text>
</comment>
<organism evidence="2 3">
    <name type="scientific">Pelagerythrobacter rhizovicinus</name>
    <dbReference type="NCBI Taxonomy" id="2268576"/>
    <lineage>
        <taxon>Bacteria</taxon>
        <taxon>Pseudomonadati</taxon>
        <taxon>Pseudomonadota</taxon>
        <taxon>Alphaproteobacteria</taxon>
        <taxon>Sphingomonadales</taxon>
        <taxon>Erythrobacteraceae</taxon>
        <taxon>Pelagerythrobacter</taxon>
    </lineage>
</organism>
<gene>
    <name evidence="2" type="ORF">ETX26_13525</name>
</gene>
<protein>
    <submittedName>
        <fullName evidence="2">TIGR01244 family phosphatase</fullName>
    </submittedName>
</protein>
<dbReference type="NCBIfam" id="TIGR01244">
    <property type="entry name" value="TIGR01244 family sulfur transferase"/>
    <property type="match status" value="1"/>
</dbReference>
<dbReference type="RefSeq" id="WP_129525171.1">
    <property type="nucleotide sequence ID" value="NZ_SDPV01000002.1"/>
</dbReference>
<feature type="domain" description="Beta-lactamase hydrolase-like protein phosphatase-like" evidence="1">
    <location>
        <begin position="3"/>
        <end position="111"/>
    </location>
</feature>
<dbReference type="AlphaFoldDB" id="A0A4Q2KI64"/>
<proteinExistence type="predicted"/>
<keyword evidence="3" id="KW-1185">Reference proteome</keyword>
<evidence type="ECO:0000313" key="3">
    <source>
        <dbReference type="Proteomes" id="UP000293623"/>
    </source>
</evidence>
<dbReference type="EMBL" id="SDPV01000002">
    <property type="protein sequence ID" value="RXZ64865.1"/>
    <property type="molecule type" value="Genomic_DNA"/>
</dbReference>
<dbReference type="InterPro" id="IPR029021">
    <property type="entry name" value="Prot-tyrosine_phosphatase-like"/>
</dbReference>
<dbReference type="OrthoDB" id="9805710at2"/>
<name>A0A4Q2KI64_9SPHN</name>
<evidence type="ECO:0000259" key="1">
    <source>
        <dbReference type="Pfam" id="PF04273"/>
    </source>
</evidence>
<accession>A0A4Q2KI64</accession>
<sequence length="146" mass="14839">MSDFRVLSATVLASPQIAPADVSAAKAKGVTLIVNNRPDGEADDQPTGAEIEAAARAAGLDYLAIPIGGSGFGEPQVRAMADALARAEGKVLAYCRSGTRSTLLWALAQAQDGRDSEEIAAAAAAAGYDVTPVRAAIDMLAARARG</sequence>
<dbReference type="InterPro" id="IPR005939">
    <property type="entry name" value="BLH_phosphatase-like"/>
</dbReference>
<evidence type="ECO:0000313" key="2">
    <source>
        <dbReference type="EMBL" id="RXZ64865.1"/>
    </source>
</evidence>
<dbReference type="Gene3D" id="3.90.190.10">
    <property type="entry name" value="Protein tyrosine phosphatase superfamily"/>
    <property type="match status" value="1"/>
</dbReference>
<reference evidence="2 3" key="1">
    <citation type="submission" date="2019-01" db="EMBL/GenBank/DDBJ databases">
        <title>Altererythrobacter rhizovicinus sp. nov., isolated from the rhizosphere soil of Haloxylon ammodendron.</title>
        <authorList>
            <person name="Li H.-P."/>
            <person name="Gou J.-Y."/>
            <person name="Yao D."/>
            <person name="Han Q.-Q."/>
            <person name="Shao K.-Z."/>
            <person name="Zhao Q."/>
            <person name="Zhang J.-L."/>
        </authorList>
    </citation>
    <scope>NUCLEOTIDE SEQUENCE [LARGE SCALE GENOMIC DNA]</scope>
    <source>
        <strain evidence="2 3">AY-3R</strain>
    </source>
</reference>
<dbReference type="Proteomes" id="UP000293623">
    <property type="component" value="Unassembled WGS sequence"/>
</dbReference>
<dbReference type="GO" id="GO:0016787">
    <property type="term" value="F:hydrolase activity"/>
    <property type="evidence" value="ECO:0007669"/>
    <property type="project" value="InterPro"/>
</dbReference>
<dbReference type="SUPFAM" id="SSF52799">
    <property type="entry name" value="(Phosphotyrosine protein) phosphatases II"/>
    <property type="match status" value="1"/>
</dbReference>